<feature type="compositionally biased region" description="Basic residues" evidence="17">
    <location>
        <begin position="436"/>
        <end position="452"/>
    </location>
</feature>
<comment type="subunit">
    <text evidence="12">Interacts with the Sec translocase complex via SecD. Specifically interacts with transmembrane segments of nascent integral membrane proteins during membrane integration.</text>
</comment>
<dbReference type="GO" id="GO:0051205">
    <property type="term" value="P:protein insertion into membrane"/>
    <property type="evidence" value="ECO:0007669"/>
    <property type="project" value="TreeGrafter"/>
</dbReference>
<keyword evidence="6 16" id="KW-0812">Transmembrane</keyword>
<dbReference type="OrthoDB" id="9780552at2"/>
<evidence type="ECO:0000313" key="20">
    <source>
        <dbReference type="EMBL" id="ALE19024.1"/>
    </source>
</evidence>
<feature type="transmembrane region" description="Helical" evidence="18">
    <location>
        <begin position="104"/>
        <end position="128"/>
    </location>
</feature>
<dbReference type="PANTHER" id="PTHR12428">
    <property type="entry name" value="OXA1"/>
    <property type="match status" value="1"/>
</dbReference>
<feature type="transmembrane region" description="Helical" evidence="18">
    <location>
        <begin position="202"/>
        <end position="223"/>
    </location>
</feature>
<evidence type="ECO:0000256" key="12">
    <source>
        <dbReference type="ARBA" id="ARBA00026028"/>
    </source>
</evidence>
<keyword evidence="9 18" id="KW-0472">Membrane</keyword>
<organism evidence="20 21">
    <name type="scientific">Lawsonella clevelandensis</name>
    <dbReference type="NCBI Taxonomy" id="1528099"/>
    <lineage>
        <taxon>Bacteria</taxon>
        <taxon>Bacillati</taxon>
        <taxon>Actinomycetota</taxon>
        <taxon>Actinomycetes</taxon>
        <taxon>Mycobacteriales</taxon>
        <taxon>Lawsonellaceae</taxon>
        <taxon>Lawsonella</taxon>
    </lineage>
</organism>
<dbReference type="NCBIfam" id="NF002899">
    <property type="entry name" value="PRK03449.1"/>
    <property type="match status" value="1"/>
</dbReference>
<feature type="compositionally biased region" description="Low complexity" evidence="17">
    <location>
        <begin position="360"/>
        <end position="419"/>
    </location>
</feature>
<comment type="similarity">
    <text evidence="2">Belongs to the OXA1/ALB3/YidC family. Type 1 subfamily.</text>
</comment>
<evidence type="ECO:0000256" key="17">
    <source>
        <dbReference type="SAM" id="MobiDB-lite"/>
    </source>
</evidence>
<keyword evidence="7" id="KW-0653">Protein transport</keyword>
<evidence type="ECO:0000256" key="7">
    <source>
        <dbReference type="ARBA" id="ARBA00022927"/>
    </source>
</evidence>
<evidence type="ECO:0000256" key="16">
    <source>
        <dbReference type="RuleBase" id="RU003945"/>
    </source>
</evidence>
<dbReference type="GO" id="GO:0005886">
    <property type="term" value="C:plasma membrane"/>
    <property type="evidence" value="ECO:0007669"/>
    <property type="project" value="UniProtKB-SubCell"/>
</dbReference>
<keyword evidence="10" id="KW-0143">Chaperone</keyword>
<evidence type="ECO:0000256" key="1">
    <source>
        <dbReference type="ARBA" id="ARBA00004651"/>
    </source>
</evidence>
<dbReference type="InterPro" id="IPR001708">
    <property type="entry name" value="YidC/ALB3/OXA1/COX18"/>
</dbReference>
<evidence type="ECO:0000256" key="14">
    <source>
        <dbReference type="ARBA" id="ARBA00033245"/>
    </source>
</evidence>
<reference evidence="20 21" key="1">
    <citation type="journal article" date="2015" name="Genome Announc.">
        <title>Complete Genome Sequences for Two Strains of a Novel Fastidious, Partially Acid-Fast, Gram-Positive Corynebacterineae Bacterium, Derived from Human Clinical Samples.</title>
        <authorList>
            <person name="Nicholson A.C."/>
            <person name="Bell M."/>
            <person name="Humrighouse B.W."/>
            <person name="McQuiston J.R."/>
        </authorList>
    </citation>
    <scope>NUCLEOTIDE SEQUENCE [LARGE SCALE GENOMIC DNA]</scope>
    <source>
        <strain evidence="20 21">X1698</strain>
    </source>
</reference>
<evidence type="ECO:0000259" key="19">
    <source>
        <dbReference type="Pfam" id="PF02096"/>
    </source>
</evidence>
<evidence type="ECO:0000256" key="6">
    <source>
        <dbReference type="ARBA" id="ARBA00022692"/>
    </source>
</evidence>
<sequence>MLDFIYYPISWILWAWHKAFSWLLGAVGLPVDSSPNLSGLAWALAIMFLTVTVRLILLYPMVKQIRTTQKMSELQPQIKAIQKKYANDRQRMSMEMSKLQKENGVNMAMGCLPMLVQIPVFIGLFHVLRMFNKMGDGAGGMGFTAEQTRNSGNYFFKPNEVQSFLDARLFGAPLSGYISQPKDQYAAFYPLGVYHPEDAHSLFVAILCVTIPMLLISAVATHFNARMSINRQTAAAAANPQANVMNKMMLWFFPIMILGTGVMWHVGLLTYMLTNNIWTFCQQYFLYKKMDKEKLEAKEKLEEARAANAPRPGVKPKRDKHGKVIVVEQPKAVETAVAEKKLSAFSGLFKMKGDGAAATGASDSADAAAGSVGDSDGAAAGSAASDNASGAAGKGGAAKAAASSASAGVGAKSSAAGSVESVDADAKAQRQAAQRARQHANKNRKGKKKKKR</sequence>
<protein>
    <recommendedName>
        <fullName evidence="3">Membrane protein insertase YidC</fullName>
    </recommendedName>
    <alternativeName>
        <fullName evidence="15">Foldase YidC</fullName>
    </alternativeName>
    <alternativeName>
        <fullName evidence="14">Membrane integrase YidC</fullName>
    </alternativeName>
    <alternativeName>
        <fullName evidence="13">Membrane protein YidC</fullName>
    </alternativeName>
</protein>
<evidence type="ECO:0000256" key="4">
    <source>
        <dbReference type="ARBA" id="ARBA00022448"/>
    </source>
</evidence>
<dbReference type="AlphaFoldDB" id="A0A0M3TBQ4"/>
<evidence type="ECO:0000256" key="2">
    <source>
        <dbReference type="ARBA" id="ARBA00010527"/>
    </source>
</evidence>
<keyword evidence="5" id="KW-1003">Cell membrane</keyword>
<feature type="transmembrane region" description="Helical" evidence="18">
    <location>
        <begin position="12"/>
        <end position="29"/>
    </location>
</feature>
<evidence type="ECO:0000256" key="8">
    <source>
        <dbReference type="ARBA" id="ARBA00022989"/>
    </source>
</evidence>
<dbReference type="KEGG" id="cbq:AL705_04610"/>
<accession>A0A0M3TBQ4</accession>
<evidence type="ECO:0000256" key="13">
    <source>
        <dbReference type="ARBA" id="ARBA00031538"/>
    </source>
</evidence>
<keyword evidence="4" id="KW-0813">Transport</keyword>
<evidence type="ECO:0000313" key="21">
    <source>
        <dbReference type="Proteomes" id="UP000068137"/>
    </source>
</evidence>
<evidence type="ECO:0000256" key="15">
    <source>
        <dbReference type="ARBA" id="ARBA00033342"/>
    </source>
</evidence>
<dbReference type="GO" id="GO:0032977">
    <property type="term" value="F:membrane insertase activity"/>
    <property type="evidence" value="ECO:0007669"/>
    <property type="project" value="InterPro"/>
</dbReference>
<keyword evidence="8 18" id="KW-1133">Transmembrane helix</keyword>
<feature type="domain" description="Membrane insertase YidC/Oxa/ALB C-terminal" evidence="19">
    <location>
        <begin position="42"/>
        <end position="288"/>
    </location>
</feature>
<name>A0A0M3TBQ4_9ACTN</name>
<evidence type="ECO:0000256" key="3">
    <source>
        <dbReference type="ARBA" id="ARBA00015325"/>
    </source>
</evidence>
<dbReference type="CDD" id="cd20070">
    <property type="entry name" value="5TM_YidC_Alb3"/>
    <property type="match status" value="1"/>
</dbReference>
<comment type="function">
    <text evidence="11">Required for the insertion and/or proper folding and/or complex formation of integral membrane proteins into the membrane. Involved in integration of membrane proteins that insert both dependently and independently of the Sec translocase complex, as well as at least some lipoproteins. Aids folding of multispanning membrane proteins.</text>
</comment>
<dbReference type="PANTHER" id="PTHR12428:SF65">
    <property type="entry name" value="CYTOCHROME C OXIDASE ASSEMBLY PROTEIN COX18, MITOCHONDRIAL"/>
    <property type="match status" value="1"/>
</dbReference>
<dbReference type="Pfam" id="PF02096">
    <property type="entry name" value="60KD_IMP"/>
    <property type="match status" value="1"/>
</dbReference>
<dbReference type="GO" id="GO:0015031">
    <property type="term" value="P:protein transport"/>
    <property type="evidence" value="ECO:0007669"/>
    <property type="project" value="UniProtKB-KW"/>
</dbReference>
<dbReference type="NCBIfam" id="TIGR03592">
    <property type="entry name" value="yidC_oxa1_cterm"/>
    <property type="match status" value="1"/>
</dbReference>
<dbReference type="Proteomes" id="UP000068137">
    <property type="component" value="Chromosome"/>
</dbReference>
<evidence type="ECO:0000256" key="11">
    <source>
        <dbReference type="ARBA" id="ARBA00025034"/>
    </source>
</evidence>
<evidence type="ECO:0000256" key="5">
    <source>
        <dbReference type="ARBA" id="ARBA00022475"/>
    </source>
</evidence>
<evidence type="ECO:0000256" key="9">
    <source>
        <dbReference type="ARBA" id="ARBA00023136"/>
    </source>
</evidence>
<dbReference type="InterPro" id="IPR047196">
    <property type="entry name" value="YidC_ALB_C"/>
</dbReference>
<comment type="subcellular location">
    <subcellularLocation>
        <location evidence="1">Cell membrane</location>
        <topology evidence="1">Multi-pass membrane protein</topology>
    </subcellularLocation>
    <subcellularLocation>
        <location evidence="16">Membrane</location>
        <topology evidence="16">Multi-pass membrane protein</topology>
    </subcellularLocation>
</comment>
<gene>
    <name evidence="20" type="ORF">AL705_04610</name>
</gene>
<evidence type="ECO:0000256" key="10">
    <source>
        <dbReference type="ARBA" id="ARBA00023186"/>
    </source>
</evidence>
<feature type="transmembrane region" description="Helical" evidence="18">
    <location>
        <begin position="250"/>
        <end position="273"/>
    </location>
</feature>
<dbReference type="RefSeq" id="WP_053962017.1">
    <property type="nucleotide sequence ID" value="NZ_CP012390.1"/>
</dbReference>
<proteinExistence type="inferred from homology"/>
<dbReference type="STRING" id="1528099.AL705_04610"/>
<feature type="transmembrane region" description="Helical" evidence="18">
    <location>
        <begin position="41"/>
        <end position="62"/>
    </location>
</feature>
<dbReference type="EMBL" id="CP012390">
    <property type="protein sequence ID" value="ALE19024.1"/>
    <property type="molecule type" value="Genomic_DNA"/>
</dbReference>
<feature type="region of interest" description="Disordered" evidence="17">
    <location>
        <begin position="360"/>
        <end position="452"/>
    </location>
</feature>
<dbReference type="InterPro" id="IPR028055">
    <property type="entry name" value="YidC/Oxa/ALB_C"/>
</dbReference>
<dbReference type="PATRIC" id="fig|1562462.4.peg.944"/>
<evidence type="ECO:0000256" key="18">
    <source>
        <dbReference type="SAM" id="Phobius"/>
    </source>
</evidence>